<evidence type="ECO:0000313" key="2">
    <source>
        <dbReference type="Proteomes" id="UP000324800"/>
    </source>
</evidence>
<protein>
    <submittedName>
        <fullName evidence="1">Uncharacterized protein</fullName>
    </submittedName>
</protein>
<evidence type="ECO:0000313" key="1">
    <source>
        <dbReference type="EMBL" id="KAA6362178.1"/>
    </source>
</evidence>
<reference evidence="1 2" key="1">
    <citation type="submission" date="2019-03" db="EMBL/GenBank/DDBJ databases">
        <title>Single cell metagenomics reveals metabolic interactions within the superorganism composed of flagellate Streblomastix strix and complex community of Bacteroidetes bacteria on its surface.</title>
        <authorList>
            <person name="Treitli S.C."/>
            <person name="Kolisko M."/>
            <person name="Husnik F."/>
            <person name="Keeling P."/>
            <person name="Hampl V."/>
        </authorList>
    </citation>
    <scope>NUCLEOTIDE SEQUENCE [LARGE SCALE GENOMIC DNA]</scope>
    <source>
        <strain evidence="1">ST1C</strain>
    </source>
</reference>
<comment type="caution">
    <text evidence="1">The sequence shown here is derived from an EMBL/GenBank/DDBJ whole genome shotgun (WGS) entry which is preliminary data.</text>
</comment>
<name>A0A5J4TVJ8_9EUKA</name>
<sequence length="215" mass="24966">MVFLSITVHNQFPATFLLDNSFKQVPVKSEIRDRLPQMDMEYDRKEHFITNDRRHQLIGQIKQFIKNTQTHKIIKINETAALIGRLNFLRTQFREASLYLMLIDSAKTRAVKTQDWTGMIVSQLEASKELYWWIKKIAENKKQQIQDLIPQTTVVTDASSQGWGATIELDSGEVLVAHGAWLSYQIHWTNNRRFVICSSLQTIAKAIILKFMARS</sequence>
<organism evidence="1 2">
    <name type="scientific">Streblomastix strix</name>
    <dbReference type="NCBI Taxonomy" id="222440"/>
    <lineage>
        <taxon>Eukaryota</taxon>
        <taxon>Metamonada</taxon>
        <taxon>Preaxostyla</taxon>
        <taxon>Oxymonadida</taxon>
        <taxon>Streblomastigidae</taxon>
        <taxon>Streblomastix</taxon>
    </lineage>
</organism>
<gene>
    <name evidence="1" type="ORF">EZS28_042296</name>
</gene>
<dbReference type="EMBL" id="SNRW01024557">
    <property type="protein sequence ID" value="KAA6362178.1"/>
    <property type="molecule type" value="Genomic_DNA"/>
</dbReference>
<dbReference type="AlphaFoldDB" id="A0A5J4TVJ8"/>
<dbReference type="Proteomes" id="UP000324800">
    <property type="component" value="Unassembled WGS sequence"/>
</dbReference>
<proteinExistence type="predicted"/>
<accession>A0A5J4TVJ8</accession>
<feature type="non-terminal residue" evidence="1">
    <location>
        <position position="215"/>
    </location>
</feature>